<organism evidence="1 2">
    <name type="scientific">Rhodopirellula baltica WH47</name>
    <dbReference type="NCBI Taxonomy" id="991778"/>
    <lineage>
        <taxon>Bacteria</taxon>
        <taxon>Pseudomonadati</taxon>
        <taxon>Planctomycetota</taxon>
        <taxon>Planctomycetia</taxon>
        <taxon>Pirellulales</taxon>
        <taxon>Pirellulaceae</taxon>
        <taxon>Rhodopirellula</taxon>
    </lineage>
</organism>
<evidence type="ECO:0000313" key="2">
    <source>
        <dbReference type="Proteomes" id="UP000006222"/>
    </source>
</evidence>
<dbReference type="AlphaFoldDB" id="F2ASI0"/>
<dbReference type="PATRIC" id="fig|991778.3.peg.2841"/>
<protein>
    <submittedName>
        <fullName evidence="1">Uncharacterized protein</fullName>
    </submittedName>
</protein>
<gene>
    <name evidence="1" type="ORF">RBWH47_03310</name>
</gene>
<proteinExistence type="predicted"/>
<dbReference type="Proteomes" id="UP000006222">
    <property type="component" value="Unassembled WGS sequence"/>
</dbReference>
<dbReference type="EMBL" id="AFAR01000144">
    <property type="protein sequence ID" value="EGF27381.1"/>
    <property type="molecule type" value="Genomic_DNA"/>
</dbReference>
<sequence>MLVVIYCTCWLVSSEARCQTPREVLDSYFSAARTNFEAIEKFDLFIRTDITKESQFQTPEVVTTFQRIVFDSDSERYLFASRGQRISMTGEKVDSFREGFVLNEHTVRRLGARGNSVVKETGVKREEVFDQLHLPDVRIMLFPSLDSRRGRLWQDNSFESYTLFAKQASEVKFTSADAMSFRMMFENGIGYSFRFDPNTLLPSYSKWFSVAGDDTNVLAEGDFRWEQNSGIFVPILASFEHNRPELPLAMKGLPREELAKQIRIFKIKTNVQLHWISINQEIDPKLTSLSMLDSVSDFFQLTDPLEQGLPVLDTFQTPGDVSEK</sequence>
<comment type="caution">
    <text evidence="1">The sequence shown here is derived from an EMBL/GenBank/DDBJ whole genome shotgun (WGS) entry which is preliminary data.</text>
</comment>
<evidence type="ECO:0000313" key="1">
    <source>
        <dbReference type="EMBL" id="EGF27381.1"/>
    </source>
</evidence>
<accession>F2ASI0</accession>
<reference evidence="1 2" key="1">
    <citation type="journal article" date="2013" name="Mar. Genomics">
        <title>Expression of sulfatases in Rhodopirellula baltica and the diversity of sulfatases in the genus Rhodopirellula.</title>
        <authorList>
            <person name="Wegner C.E."/>
            <person name="Richter-Heitmann T."/>
            <person name="Klindworth A."/>
            <person name="Klockow C."/>
            <person name="Richter M."/>
            <person name="Achstetter T."/>
            <person name="Glockner F.O."/>
            <person name="Harder J."/>
        </authorList>
    </citation>
    <scope>NUCLEOTIDE SEQUENCE [LARGE SCALE GENOMIC DNA]</scope>
    <source>
        <strain evidence="1 2">WH47</strain>
    </source>
</reference>
<name>F2ASI0_RHOBT</name>